<proteinExistence type="predicted"/>
<organism evidence="1">
    <name type="scientific">hydrothermal vent metagenome</name>
    <dbReference type="NCBI Taxonomy" id="652676"/>
    <lineage>
        <taxon>unclassified sequences</taxon>
        <taxon>metagenomes</taxon>
        <taxon>ecological metagenomes</taxon>
    </lineage>
</organism>
<accession>A0A160TG02</accession>
<gene>
    <name evidence="1" type="ORF">MGWOODY_Tha2977</name>
</gene>
<protein>
    <submittedName>
        <fullName evidence="1">Uncharacterized protein</fullName>
    </submittedName>
</protein>
<name>A0A160TG02_9ZZZZ</name>
<reference evidence="1" key="1">
    <citation type="submission" date="2015-10" db="EMBL/GenBank/DDBJ databases">
        <authorList>
            <person name="Gilbert D.G."/>
        </authorList>
    </citation>
    <scope>NUCLEOTIDE SEQUENCE</scope>
</reference>
<evidence type="ECO:0000313" key="1">
    <source>
        <dbReference type="EMBL" id="CUS41929.1"/>
    </source>
</evidence>
<sequence>MIASRTVYALTPNSSCLLQGYFLNQGLFSASDLHFRG</sequence>
<dbReference type="AlphaFoldDB" id="A0A160TG02"/>
<dbReference type="EMBL" id="CZQC01000058">
    <property type="protein sequence ID" value="CUS41929.1"/>
    <property type="molecule type" value="Genomic_DNA"/>
</dbReference>